<evidence type="ECO:0000313" key="1">
    <source>
        <dbReference type="EMBL" id="GMH29426.1"/>
    </source>
</evidence>
<dbReference type="Proteomes" id="UP001279734">
    <property type="component" value="Unassembled WGS sequence"/>
</dbReference>
<dbReference type="AlphaFoldDB" id="A0AAD3THT0"/>
<accession>A0AAD3THT0</accession>
<comment type="caution">
    <text evidence="1">The sequence shown here is derived from an EMBL/GenBank/DDBJ whole genome shotgun (WGS) entry which is preliminary data.</text>
</comment>
<name>A0AAD3THT0_NEPGR</name>
<proteinExistence type="predicted"/>
<gene>
    <name evidence="1" type="ORF">Nepgr_031269</name>
</gene>
<dbReference type="EMBL" id="BSYO01000036">
    <property type="protein sequence ID" value="GMH29426.1"/>
    <property type="molecule type" value="Genomic_DNA"/>
</dbReference>
<sequence>MAPVMPKKSFFSCSSKNEVVIGEAVNDAVLAGWSCHSDFPAAPLEPSLRGLIKTTLLHGSGSGSGQQPLLRKNAPPLPFHGVSRGHEWSAWPALSCQPKIFRRITSRAAASSSSSSRKVRSKAPRFDIAAASDFAIRMQQEREKLRINALGNIINGGVDLMSRINEYEDLDLSLSL</sequence>
<keyword evidence="2" id="KW-1185">Reference proteome</keyword>
<organism evidence="1 2">
    <name type="scientific">Nepenthes gracilis</name>
    <name type="common">Slender pitcher plant</name>
    <dbReference type="NCBI Taxonomy" id="150966"/>
    <lineage>
        <taxon>Eukaryota</taxon>
        <taxon>Viridiplantae</taxon>
        <taxon>Streptophyta</taxon>
        <taxon>Embryophyta</taxon>
        <taxon>Tracheophyta</taxon>
        <taxon>Spermatophyta</taxon>
        <taxon>Magnoliopsida</taxon>
        <taxon>eudicotyledons</taxon>
        <taxon>Gunneridae</taxon>
        <taxon>Pentapetalae</taxon>
        <taxon>Caryophyllales</taxon>
        <taxon>Nepenthaceae</taxon>
        <taxon>Nepenthes</taxon>
    </lineage>
</organism>
<evidence type="ECO:0000313" key="2">
    <source>
        <dbReference type="Proteomes" id="UP001279734"/>
    </source>
</evidence>
<reference evidence="1" key="1">
    <citation type="submission" date="2023-05" db="EMBL/GenBank/DDBJ databases">
        <title>Nepenthes gracilis genome sequencing.</title>
        <authorList>
            <person name="Fukushima K."/>
        </authorList>
    </citation>
    <scope>NUCLEOTIDE SEQUENCE</scope>
    <source>
        <strain evidence="1">SING2019-196</strain>
    </source>
</reference>
<protein>
    <submittedName>
        <fullName evidence="1">Uncharacterized protein</fullName>
    </submittedName>
</protein>